<dbReference type="PANTHER" id="PTHR18901:SF38">
    <property type="entry name" value="PSEUDOURIDINE-5'-PHOSPHATASE"/>
    <property type="match status" value="1"/>
</dbReference>
<dbReference type="PANTHER" id="PTHR18901">
    <property type="entry name" value="2-DEOXYGLUCOSE-6-PHOSPHATE PHOSPHATASE 2"/>
    <property type="match status" value="1"/>
</dbReference>
<dbReference type="Proteomes" id="UP000676649">
    <property type="component" value="Chromosome"/>
</dbReference>
<dbReference type="Gene3D" id="1.10.150.240">
    <property type="entry name" value="Putative phosphatase, domain 2"/>
    <property type="match status" value="1"/>
</dbReference>
<organism evidence="1 2">
    <name type="scientific">Methylomonas paludis</name>
    <dbReference type="NCBI Taxonomy" id="1173101"/>
    <lineage>
        <taxon>Bacteria</taxon>
        <taxon>Pseudomonadati</taxon>
        <taxon>Pseudomonadota</taxon>
        <taxon>Gammaproteobacteria</taxon>
        <taxon>Methylococcales</taxon>
        <taxon>Methylococcaceae</taxon>
        <taxon>Methylomonas</taxon>
    </lineage>
</organism>
<dbReference type="Gene3D" id="3.40.50.1000">
    <property type="entry name" value="HAD superfamily/HAD-like"/>
    <property type="match status" value="1"/>
</dbReference>
<dbReference type="SFLD" id="SFLDS00003">
    <property type="entry name" value="Haloacid_Dehalogenase"/>
    <property type="match status" value="1"/>
</dbReference>
<dbReference type="Pfam" id="PF13419">
    <property type="entry name" value="HAD_2"/>
    <property type="match status" value="1"/>
</dbReference>
<dbReference type="NCBIfam" id="TIGR01509">
    <property type="entry name" value="HAD-SF-IA-v3"/>
    <property type="match status" value="1"/>
</dbReference>
<name>A0A975MQG8_9GAMM</name>
<gene>
    <name evidence="1" type="ORF">KEF85_05400</name>
</gene>
<reference evidence="1" key="1">
    <citation type="submission" date="2021-04" db="EMBL/GenBank/DDBJ databases">
        <title>Draft genome sequence data of methanotrophic Methylovulum sp. strain S1L and Methylomonas sp. strain S2AM isolated from boreal lake water columns.</title>
        <authorList>
            <person name="Rissanen A.J."/>
            <person name="Mangayil R."/>
            <person name="Svenning M.M."/>
            <person name="Khanongnuch R."/>
        </authorList>
    </citation>
    <scope>NUCLEOTIDE SEQUENCE</scope>
    <source>
        <strain evidence="1">S2AM</strain>
    </source>
</reference>
<dbReference type="EMBL" id="CP073754">
    <property type="protein sequence ID" value="QWF71894.1"/>
    <property type="molecule type" value="Genomic_DNA"/>
</dbReference>
<dbReference type="SFLD" id="SFLDG01129">
    <property type="entry name" value="C1.5:_HAD__Beta-PGM__Phosphata"/>
    <property type="match status" value="1"/>
</dbReference>
<proteinExistence type="predicted"/>
<keyword evidence="2" id="KW-1185">Reference proteome</keyword>
<dbReference type="InterPro" id="IPR041492">
    <property type="entry name" value="HAD_2"/>
</dbReference>
<dbReference type="InterPro" id="IPR036412">
    <property type="entry name" value="HAD-like_sf"/>
</dbReference>
<accession>A0A975MQG8</accession>
<sequence length="222" mass="24109">MKLKAYKAVIFDMDGLVLDTETTYLHAWQQALSALAYNPAAVELAAISGAAFDSLEGYLLEQFGADFDCQEFKQLSRHYWQLHVQNHGIPVKKGFYTLLEMLRNYQLPFGLATNSKRRDALYCLDLAGLSQVFSVISCRDDVQHGKPRPDVFLATAAKLAVSIEDCLILEDSLPGLSAAVAAGADCIYIPSQATTTTTGPGALAVVADLEQAADMLKMALQA</sequence>
<dbReference type="KEGG" id="mpad:KEF85_05400"/>
<evidence type="ECO:0000313" key="2">
    <source>
        <dbReference type="Proteomes" id="UP000676649"/>
    </source>
</evidence>
<dbReference type="AlphaFoldDB" id="A0A975MQG8"/>
<dbReference type="SUPFAM" id="SSF56784">
    <property type="entry name" value="HAD-like"/>
    <property type="match status" value="1"/>
</dbReference>
<evidence type="ECO:0000313" key="1">
    <source>
        <dbReference type="EMBL" id="QWF71894.1"/>
    </source>
</evidence>
<dbReference type="InterPro" id="IPR023214">
    <property type="entry name" value="HAD_sf"/>
</dbReference>
<dbReference type="InterPro" id="IPR006439">
    <property type="entry name" value="HAD-SF_hydro_IA"/>
</dbReference>
<dbReference type="RefSeq" id="WP_215583689.1">
    <property type="nucleotide sequence ID" value="NZ_CP073754.1"/>
</dbReference>
<protein>
    <submittedName>
        <fullName evidence="1">HAD family phosphatase</fullName>
    </submittedName>
</protein>
<dbReference type="InterPro" id="IPR023198">
    <property type="entry name" value="PGP-like_dom2"/>
</dbReference>